<evidence type="ECO:0000313" key="4">
    <source>
        <dbReference type="EMBL" id="KFM82381.1"/>
    </source>
</evidence>
<dbReference type="AlphaFoldDB" id="A0A087UYE2"/>
<sequence length="88" mass="10403">MALKFQKLEEDYLSLLTEFNTLKCKLECKTDSLLILSHELEQCRSERDQYKLMADQLRERYSALKRRVEGWGPSLLGVYDVEGLKCER</sequence>
<dbReference type="InterPro" id="IPR019179">
    <property type="entry name" value="CC149"/>
</dbReference>
<protein>
    <submittedName>
        <fullName evidence="4">Uncharacterized protein</fullName>
    </submittedName>
</protein>
<dbReference type="OrthoDB" id="5917629at2759"/>
<dbReference type="PANTHER" id="PTHR21682:SF2">
    <property type="entry name" value="COILED-COIL DOMAIN-CONTAINING PROTEIN 149"/>
    <property type="match status" value="1"/>
</dbReference>
<evidence type="ECO:0000313" key="5">
    <source>
        <dbReference type="Proteomes" id="UP000054359"/>
    </source>
</evidence>
<evidence type="ECO:0000256" key="2">
    <source>
        <dbReference type="ARBA" id="ARBA00023054"/>
    </source>
</evidence>
<reference evidence="4 5" key="1">
    <citation type="submission" date="2013-11" db="EMBL/GenBank/DDBJ databases">
        <title>Genome sequencing of Stegodyphus mimosarum.</title>
        <authorList>
            <person name="Bechsgaard J."/>
        </authorList>
    </citation>
    <scope>NUCLEOTIDE SEQUENCE [LARGE SCALE GENOMIC DNA]</scope>
</reference>
<organism evidence="4 5">
    <name type="scientific">Stegodyphus mimosarum</name>
    <name type="common">African social velvet spider</name>
    <dbReference type="NCBI Taxonomy" id="407821"/>
    <lineage>
        <taxon>Eukaryota</taxon>
        <taxon>Metazoa</taxon>
        <taxon>Ecdysozoa</taxon>
        <taxon>Arthropoda</taxon>
        <taxon>Chelicerata</taxon>
        <taxon>Arachnida</taxon>
        <taxon>Araneae</taxon>
        <taxon>Araneomorphae</taxon>
        <taxon>Entelegynae</taxon>
        <taxon>Eresoidea</taxon>
        <taxon>Eresidae</taxon>
        <taxon>Stegodyphus</taxon>
    </lineage>
</organism>
<keyword evidence="2 3" id="KW-0175">Coiled coil</keyword>
<dbReference type="Pfam" id="PF09789">
    <property type="entry name" value="CC149"/>
    <property type="match status" value="1"/>
</dbReference>
<accession>A0A087UYE2</accession>
<keyword evidence="5" id="KW-1185">Reference proteome</keyword>
<dbReference type="EMBL" id="KK122275">
    <property type="protein sequence ID" value="KFM82381.1"/>
    <property type="molecule type" value="Genomic_DNA"/>
</dbReference>
<evidence type="ECO:0000256" key="1">
    <source>
        <dbReference type="ARBA" id="ARBA00005872"/>
    </source>
</evidence>
<feature type="coiled-coil region" evidence="3">
    <location>
        <begin position="40"/>
        <end position="67"/>
    </location>
</feature>
<feature type="non-terminal residue" evidence="4">
    <location>
        <position position="88"/>
    </location>
</feature>
<proteinExistence type="inferred from homology"/>
<dbReference type="Proteomes" id="UP000054359">
    <property type="component" value="Unassembled WGS sequence"/>
</dbReference>
<dbReference type="PANTHER" id="PTHR21682">
    <property type="entry name" value="COILED-COIL DOMAIN-CONTAINING PROTEIN 149"/>
    <property type="match status" value="1"/>
</dbReference>
<name>A0A087UYE2_STEMI</name>
<gene>
    <name evidence="4" type="ORF">X975_03118</name>
</gene>
<comment type="similarity">
    <text evidence="1">Belongs to the CCDC149 family.</text>
</comment>
<evidence type="ECO:0000256" key="3">
    <source>
        <dbReference type="SAM" id="Coils"/>
    </source>
</evidence>